<dbReference type="InterPro" id="IPR003395">
    <property type="entry name" value="RecF/RecN/SMC_N"/>
</dbReference>
<evidence type="ECO:0000256" key="4">
    <source>
        <dbReference type="ARBA" id="ARBA00022490"/>
    </source>
</evidence>
<proteinExistence type="inferred from homology"/>
<accession>A0A848CUQ4</accession>
<dbReference type="EMBL" id="JABAGO010000017">
    <property type="protein sequence ID" value="NME98681.1"/>
    <property type="molecule type" value="Genomic_DNA"/>
</dbReference>
<dbReference type="NCBIfam" id="TIGR00611">
    <property type="entry name" value="recf"/>
    <property type="match status" value="1"/>
</dbReference>
<evidence type="ECO:0000256" key="12">
    <source>
        <dbReference type="HAMAP-Rule" id="MF_00365"/>
    </source>
</evidence>
<dbReference type="GO" id="GO:0005737">
    <property type="term" value="C:cytoplasm"/>
    <property type="evidence" value="ECO:0007669"/>
    <property type="project" value="UniProtKB-SubCell"/>
</dbReference>
<feature type="binding site" evidence="12">
    <location>
        <begin position="30"/>
        <end position="37"/>
    </location>
    <ligand>
        <name>ATP</name>
        <dbReference type="ChEBI" id="CHEBI:30616"/>
    </ligand>
</feature>
<gene>
    <name evidence="12 15" type="primary">recF</name>
    <name evidence="15" type="ORF">HF838_10455</name>
</gene>
<keyword evidence="8 12" id="KW-0067">ATP-binding</keyword>
<keyword evidence="5 12" id="KW-0235">DNA replication</keyword>
<dbReference type="Gene3D" id="3.40.50.300">
    <property type="entry name" value="P-loop containing nucleotide triphosphate hydrolases"/>
    <property type="match status" value="1"/>
</dbReference>
<evidence type="ECO:0000256" key="3">
    <source>
        <dbReference type="ARBA" id="ARBA00020170"/>
    </source>
</evidence>
<keyword evidence="9 12" id="KW-0238">DNA-binding</keyword>
<dbReference type="GO" id="GO:0000731">
    <property type="term" value="P:DNA synthesis involved in DNA repair"/>
    <property type="evidence" value="ECO:0007669"/>
    <property type="project" value="TreeGrafter"/>
</dbReference>
<dbReference type="Gene3D" id="1.20.1050.90">
    <property type="entry name" value="RecF/RecN/SMC, N-terminal domain"/>
    <property type="match status" value="1"/>
</dbReference>
<reference evidence="15 16" key="1">
    <citation type="submission" date="2020-04" db="EMBL/GenBank/DDBJ databases">
        <authorList>
            <person name="Hitch T.C.A."/>
            <person name="Wylensek D."/>
            <person name="Clavel T."/>
        </authorList>
    </citation>
    <scope>NUCLEOTIDE SEQUENCE [LARGE SCALE GENOMIC DNA]</scope>
    <source>
        <strain evidence="15 16">WB01_D5_05</strain>
    </source>
</reference>
<dbReference type="CDD" id="cd03242">
    <property type="entry name" value="ABC_RecF"/>
    <property type="match status" value="1"/>
</dbReference>
<dbReference type="GO" id="GO:0006302">
    <property type="term" value="P:double-strand break repair"/>
    <property type="evidence" value="ECO:0007669"/>
    <property type="project" value="TreeGrafter"/>
</dbReference>
<evidence type="ECO:0000256" key="8">
    <source>
        <dbReference type="ARBA" id="ARBA00022840"/>
    </source>
</evidence>
<comment type="caution">
    <text evidence="15">The sequence shown here is derived from an EMBL/GenBank/DDBJ whole genome shotgun (WGS) entry which is preliminary data.</text>
</comment>
<organism evidence="15 16">
    <name type="scientific">Aneurinibacillus aneurinilyticus</name>
    <name type="common">Bacillus aneurinolyticus</name>
    <dbReference type="NCBI Taxonomy" id="1391"/>
    <lineage>
        <taxon>Bacteria</taxon>
        <taxon>Bacillati</taxon>
        <taxon>Bacillota</taxon>
        <taxon>Bacilli</taxon>
        <taxon>Bacillales</taxon>
        <taxon>Paenibacillaceae</taxon>
        <taxon>Aneurinibacillus group</taxon>
        <taxon>Aneurinibacillus</taxon>
    </lineage>
</organism>
<dbReference type="InterPro" id="IPR018078">
    <property type="entry name" value="DNA-binding_RecF_CS"/>
</dbReference>
<evidence type="ECO:0000256" key="5">
    <source>
        <dbReference type="ARBA" id="ARBA00022705"/>
    </source>
</evidence>
<sequence length="371" mass="42352">MILKELELTQYRNFDHVHVHFDAPIVLFVGPNAQGKTNMLESIYVLAMAKSHRTGKDKELIQWNAPFARLSCRADRQIGPIHLDIQLTSKGKKAKVNQLEQRRLSDYIGAMNVVMFAPEDLSIVKGSPNVRRRFLDMEIGQVSKSYLYHTLQYQKLVHQRNQAMKELQMGKPFGDMLDIYNVQLAQLAAKVLHKRFAFMDKLEKWGQEIHAQITEGKETLTLSYESTLPVTAEMSESEAEEATYRHLTSIKDREIARGTSLAGPHRDDIHFFVNGISVHQYGSQGQQRTTALSLKLAEIELIHQEVGEYPLLLLDDVLSELDANRQSHLLQNIKDRVQTFVTTTGVEGLYHQTLQQAAIYRVKQGTITRDT</sequence>
<keyword evidence="6 12" id="KW-0547">Nucleotide-binding</keyword>
<dbReference type="InterPro" id="IPR027417">
    <property type="entry name" value="P-loop_NTPase"/>
</dbReference>
<dbReference type="InterPro" id="IPR042174">
    <property type="entry name" value="RecF_2"/>
</dbReference>
<dbReference type="PANTHER" id="PTHR32182">
    <property type="entry name" value="DNA REPLICATION AND REPAIR PROTEIN RECF"/>
    <property type="match status" value="1"/>
</dbReference>
<dbReference type="SUPFAM" id="SSF52540">
    <property type="entry name" value="P-loop containing nucleoside triphosphate hydrolases"/>
    <property type="match status" value="1"/>
</dbReference>
<name>A0A848CUQ4_ANEAE</name>
<dbReference type="GO" id="GO:0009432">
    <property type="term" value="P:SOS response"/>
    <property type="evidence" value="ECO:0007669"/>
    <property type="project" value="UniProtKB-UniRule"/>
</dbReference>
<evidence type="ECO:0000313" key="16">
    <source>
        <dbReference type="Proteomes" id="UP000561326"/>
    </source>
</evidence>
<dbReference type="GO" id="GO:0003697">
    <property type="term" value="F:single-stranded DNA binding"/>
    <property type="evidence" value="ECO:0007669"/>
    <property type="project" value="UniProtKB-UniRule"/>
</dbReference>
<dbReference type="PROSITE" id="PS00617">
    <property type="entry name" value="RECF_1"/>
    <property type="match status" value="1"/>
</dbReference>
<evidence type="ECO:0000256" key="2">
    <source>
        <dbReference type="ARBA" id="ARBA00008016"/>
    </source>
</evidence>
<dbReference type="AlphaFoldDB" id="A0A848CUQ4"/>
<evidence type="ECO:0000256" key="1">
    <source>
        <dbReference type="ARBA" id="ARBA00004496"/>
    </source>
</evidence>
<comment type="subcellular location">
    <subcellularLocation>
        <location evidence="1 12 13">Cytoplasm</location>
    </subcellularLocation>
</comment>
<dbReference type="InterPro" id="IPR001238">
    <property type="entry name" value="DNA-binding_RecF"/>
</dbReference>
<dbReference type="GO" id="GO:0005524">
    <property type="term" value="F:ATP binding"/>
    <property type="evidence" value="ECO:0007669"/>
    <property type="project" value="UniProtKB-UniRule"/>
</dbReference>
<evidence type="ECO:0000256" key="13">
    <source>
        <dbReference type="RuleBase" id="RU000578"/>
    </source>
</evidence>
<evidence type="ECO:0000256" key="9">
    <source>
        <dbReference type="ARBA" id="ARBA00023125"/>
    </source>
</evidence>
<comment type="function">
    <text evidence="12 13">The RecF protein is involved in DNA metabolism; it is required for DNA replication and normal SOS inducibility. RecF binds preferentially to single-stranded, linear DNA. It also seems to bind ATP.</text>
</comment>
<evidence type="ECO:0000256" key="11">
    <source>
        <dbReference type="ARBA" id="ARBA00023236"/>
    </source>
</evidence>
<keyword evidence="10 12" id="KW-0234">DNA repair</keyword>
<dbReference type="GO" id="GO:0006260">
    <property type="term" value="P:DNA replication"/>
    <property type="evidence" value="ECO:0007669"/>
    <property type="project" value="UniProtKB-UniRule"/>
</dbReference>
<dbReference type="PROSITE" id="PS00618">
    <property type="entry name" value="RECF_2"/>
    <property type="match status" value="1"/>
</dbReference>
<dbReference type="FunFam" id="1.20.1050.90:FF:000002">
    <property type="entry name" value="DNA replication and repair protein RecF"/>
    <property type="match status" value="1"/>
</dbReference>
<comment type="similarity">
    <text evidence="2 12 13">Belongs to the RecF family.</text>
</comment>
<evidence type="ECO:0000313" key="15">
    <source>
        <dbReference type="EMBL" id="NME98681.1"/>
    </source>
</evidence>
<dbReference type="Pfam" id="PF02463">
    <property type="entry name" value="SMC_N"/>
    <property type="match status" value="1"/>
</dbReference>
<keyword evidence="7 12" id="KW-0227">DNA damage</keyword>
<keyword evidence="11 12" id="KW-0742">SOS response</keyword>
<dbReference type="PANTHER" id="PTHR32182:SF0">
    <property type="entry name" value="DNA REPLICATION AND REPAIR PROTEIN RECF"/>
    <property type="match status" value="1"/>
</dbReference>
<evidence type="ECO:0000256" key="7">
    <source>
        <dbReference type="ARBA" id="ARBA00022763"/>
    </source>
</evidence>
<keyword evidence="4 12" id="KW-0963">Cytoplasm</keyword>
<dbReference type="HAMAP" id="MF_00365">
    <property type="entry name" value="RecF"/>
    <property type="match status" value="1"/>
</dbReference>
<evidence type="ECO:0000256" key="10">
    <source>
        <dbReference type="ARBA" id="ARBA00023204"/>
    </source>
</evidence>
<evidence type="ECO:0000259" key="14">
    <source>
        <dbReference type="Pfam" id="PF02463"/>
    </source>
</evidence>
<protein>
    <recommendedName>
        <fullName evidence="3 12">DNA replication and repair protein RecF</fullName>
    </recommendedName>
</protein>
<dbReference type="RefSeq" id="WP_168975209.1">
    <property type="nucleotide sequence ID" value="NZ_JABAGO010000017.1"/>
</dbReference>
<feature type="domain" description="RecF/RecN/SMC N-terminal" evidence="14">
    <location>
        <begin position="3"/>
        <end position="367"/>
    </location>
</feature>
<evidence type="ECO:0000256" key="6">
    <source>
        <dbReference type="ARBA" id="ARBA00022741"/>
    </source>
</evidence>
<dbReference type="Proteomes" id="UP000561326">
    <property type="component" value="Unassembled WGS sequence"/>
</dbReference>